<dbReference type="Pfam" id="PF00076">
    <property type="entry name" value="RRM_1"/>
    <property type="match status" value="1"/>
</dbReference>
<evidence type="ECO:0000256" key="2">
    <source>
        <dbReference type="PROSITE-ProRule" id="PRU00176"/>
    </source>
</evidence>
<organism evidence="4 5">
    <name type="scientific">Blepharisma stoltei</name>
    <dbReference type="NCBI Taxonomy" id="1481888"/>
    <lineage>
        <taxon>Eukaryota</taxon>
        <taxon>Sar</taxon>
        <taxon>Alveolata</taxon>
        <taxon>Ciliophora</taxon>
        <taxon>Postciliodesmatophora</taxon>
        <taxon>Heterotrichea</taxon>
        <taxon>Heterotrichida</taxon>
        <taxon>Blepharismidae</taxon>
        <taxon>Blepharisma</taxon>
    </lineage>
</organism>
<evidence type="ECO:0000313" key="4">
    <source>
        <dbReference type="EMBL" id="CAG9322443.1"/>
    </source>
</evidence>
<sequence length="252" mass="28935">MYSRHQHKRSRSPDQKIKLHVSNLPVEFPRGQLITLFSNYGHVGNVRIIRNGPKGFPLKHNCYAFVEMETLTEAQKAVEDLNTRGWDVSLSKDSKFELAHPAEIIWPGFLTRCNSFRVSVNAKIVKGNAYGFFKRQYTIDISHRARVSDMPNSPPKLLITLEAAKEDDKPIFMEHIHYFQRKERIGIASIEGETLFIIPPGEKAEGIYEKMRLDQMIGQMWGDKEKGIQQRGIQDANELFRPENTFVIAPAP</sequence>
<dbReference type="Gene3D" id="3.30.70.330">
    <property type="match status" value="1"/>
</dbReference>
<evidence type="ECO:0000259" key="3">
    <source>
        <dbReference type="PROSITE" id="PS50102"/>
    </source>
</evidence>
<protein>
    <recommendedName>
        <fullName evidence="3">RRM domain-containing protein</fullName>
    </recommendedName>
</protein>
<dbReference type="Pfam" id="PF07744">
    <property type="entry name" value="SPOC"/>
    <property type="match status" value="1"/>
</dbReference>
<dbReference type="InterPro" id="IPR012921">
    <property type="entry name" value="SPOC_C"/>
</dbReference>
<dbReference type="EMBL" id="CAJZBQ010000032">
    <property type="protein sequence ID" value="CAG9322443.1"/>
    <property type="molecule type" value="Genomic_DNA"/>
</dbReference>
<dbReference type="Proteomes" id="UP001162131">
    <property type="component" value="Unassembled WGS sequence"/>
</dbReference>
<gene>
    <name evidence="4" type="ORF">BSTOLATCC_MIC31576</name>
</gene>
<dbReference type="PROSITE" id="PS50102">
    <property type="entry name" value="RRM"/>
    <property type="match status" value="1"/>
</dbReference>
<name>A0AAU9JDP3_9CILI</name>
<accession>A0AAU9JDP3</accession>
<reference evidence="4" key="1">
    <citation type="submission" date="2021-09" db="EMBL/GenBank/DDBJ databases">
        <authorList>
            <consortium name="AG Swart"/>
            <person name="Singh M."/>
            <person name="Singh A."/>
            <person name="Seah K."/>
            <person name="Emmerich C."/>
        </authorList>
    </citation>
    <scope>NUCLEOTIDE SEQUENCE</scope>
    <source>
        <strain evidence="4">ATCC30299</strain>
    </source>
</reference>
<dbReference type="SMART" id="SM00360">
    <property type="entry name" value="RRM"/>
    <property type="match status" value="1"/>
</dbReference>
<proteinExistence type="predicted"/>
<feature type="domain" description="RRM" evidence="3">
    <location>
        <begin position="17"/>
        <end position="101"/>
    </location>
</feature>
<dbReference type="GO" id="GO:0003723">
    <property type="term" value="F:RNA binding"/>
    <property type="evidence" value="ECO:0007669"/>
    <property type="project" value="UniProtKB-UniRule"/>
</dbReference>
<dbReference type="PANTHER" id="PTHR10352">
    <property type="entry name" value="EUKARYOTIC TRANSLATION INITIATION FACTOR 3 SUBUNIT G"/>
    <property type="match status" value="1"/>
</dbReference>
<dbReference type="AlphaFoldDB" id="A0AAU9JDP3"/>
<keyword evidence="5" id="KW-1185">Reference proteome</keyword>
<evidence type="ECO:0000313" key="5">
    <source>
        <dbReference type="Proteomes" id="UP001162131"/>
    </source>
</evidence>
<keyword evidence="1 2" id="KW-0694">RNA-binding</keyword>
<dbReference type="CDD" id="cd00590">
    <property type="entry name" value="RRM_SF"/>
    <property type="match status" value="1"/>
</dbReference>
<dbReference type="InterPro" id="IPR000504">
    <property type="entry name" value="RRM_dom"/>
</dbReference>
<dbReference type="SUPFAM" id="SSF54928">
    <property type="entry name" value="RNA-binding domain, RBD"/>
    <property type="match status" value="1"/>
</dbReference>
<comment type="caution">
    <text evidence="4">The sequence shown here is derived from an EMBL/GenBank/DDBJ whole genome shotgun (WGS) entry which is preliminary data.</text>
</comment>
<dbReference type="InterPro" id="IPR012677">
    <property type="entry name" value="Nucleotide-bd_a/b_plait_sf"/>
</dbReference>
<dbReference type="InterPro" id="IPR035979">
    <property type="entry name" value="RBD_domain_sf"/>
</dbReference>
<evidence type="ECO:0000256" key="1">
    <source>
        <dbReference type="ARBA" id="ARBA00022884"/>
    </source>
</evidence>